<comment type="caution">
    <text evidence="1">The sequence shown here is derived from an EMBL/GenBank/DDBJ whole genome shotgun (WGS) entry which is preliminary data.</text>
</comment>
<gene>
    <name evidence="1" type="ORF">LCGC14_1000460</name>
</gene>
<protein>
    <submittedName>
        <fullName evidence="1">Uncharacterized protein</fullName>
    </submittedName>
</protein>
<dbReference type="AlphaFoldDB" id="A0A0F9NPP1"/>
<name>A0A0F9NPP1_9ZZZZ</name>
<dbReference type="EMBL" id="LAZR01003861">
    <property type="protein sequence ID" value="KKN14007.1"/>
    <property type="molecule type" value="Genomic_DNA"/>
</dbReference>
<organism evidence="1">
    <name type="scientific">marine sediment metagenome</name>
    <dbReference type="NCBI Taxonomy" id="412755"/>
    <lineage>
        <taxon>unclassified sequences</taxon>
        <taxon>metagenomes</taxon>
        <taxon>ecological metagenomes</taxon>
    </lineage>
</organism>
<sequence>MDNMKKIKEEIKDVIENYFERRKGIFLFLWERDTIKDLGDQISLWSSERNWDIKPGIIEKKTKKNNLDQFNIENFTVFEMVLEISKELVDKWYFNREGKNMIFDELSFSNYLESFSNCIEQFLLREMHNFSNPIDSLEKVVFHNAVVYLNYRLKANSLINLSKFTIVSDLATLNWAKVETYDNGKTVKEGIEEMNDIEKWSESSFKAENLEGDKPHIFCIPNNVKSLLLIEESSINIWFKNDRINLYWMGALEVNKNIM</sequence>
<reference evidence="1" key="1">
    <citation type="journal article" date="2015" name="Nature">
        <title>Complex archaea that bridge the gap between prokaryotes and eukaryotes.</title>
        <authorList>
            <person name="Spang A."/>
            <person name="Saw J.H."/>
            <person name="Jorgensen S.L."/>
            <person name="Zaremba-Niedzwiedzka K."/>
            <person name="Martijn J."/>
            <person name="Lind A.E."/>
            <person name="van Eijk R."/>
            <person name="Schleper C."/>
            <person name="Guy L."/>
            <person name="Ettema T.J."/>
        </authorList>
    </citation>
    <scope>NUCLEOTIDE SEQUENCE</scope>
</reference>
<accession>A0A0F9NPP1</accession>
<evidence type="ECO:0000313" key="1">
    <source>
        <dbReference type="EMBL" id="KKN14007.1"/>
    </source>
</evidence>
<proteinExistence type="predicted"/>